<organism evidence="1 2">
    <name type="scientific">Rosa chinensis</name>
    <name type="common">China rose</name>
    <dbReference type="NCBI Taxonomy" id="74649"/>
    <lineage>
        <taxon>Eukaryota</taxon>
        <taxon>Viridiplantae</taxon>
        <taxon>Streptophyta</taxon>
        <taxon>Embryophyta</taxon>
        <taxon>Tracheophyta</taxon>
        <taxon>Spermatophyta</taxon>
        <taxon>Magnoliopsida</taxon>
        <taxon>eudicotyledons</taxon>
        <taxon>Gunneridae</taxon>
        <taxon>Pentapetalae</taxon>
        <taxon>rosids</taxon>
        <taxon>fabids</taxon>
        <taxon>Rosales</taxon>
        <taxon>Rosaceae</taxon>
        <taxon>Rosoideae</taxon>
        <taxon>Rosoideae incertae sedis</taxon>
        <taxon>Rosa</taxon>
    </lineage>
</organism>
<name>A0A2P6S7L9_ROSCH</name>
<keyword evidence="2" id="KW-1185">Reference proteome</keyword>
<dbReference type="Proteomes" id="UP000238479">
    <property type="component" value="Chromosome 1"/>
</dbReference>
<protein>
    <submittedName>
        <fullName evidence="1">Putative ankyrin repeat-containing domain-containing protein</fullName>
    </submittedName>
</protein>
<dbReference type="OMA" id="ASNNCHE"/>
<dbReference type="Gramene" id="PRQ54683">
    <property type="protein sequence ID" value="PRQ54683"/>
    <property type="gene ID" value="RchiOBHm_Chr1g0316401"/>
</dbReference>
<reference evidence="1 2" key="1">
    <citation type="journal article" date="2018" name="Nat. Genet.">
        <title>The Rosa genome provides new insights in the design of modern roses.</title>
        <authorList>
            <person name="Bendahmane M."/>
        </authorList>
    </citation>
    <scope>NUCLEOTIDE SEQUENCE [LARGE SCALE GENOMIC DNA]</scope>
    <source>
        <strain evidence="2">cv. Old Blush</strain>
    </source>
</reference>
<dbReference type="SMART" id="SM00248">
    <property type="entry name" value="ANK"/>
    <property type="match status" value="4"/>
</dbReference>
<dbReference type="SUPFAM" id="SSF48403">
    <property type="entry name" value="Ankyrin repeat"/>
    <property type="match status" value="1"/>
</dbReference>
<gene>
    <name evidence="1" type="ORF">RchiOBHm_Chr1g0316401</name>
</gene>
<dbReference type="InterPro" id="IPR036770">
    <property type="entry name" value="Ankyrin_rpt-contain_sf"/>
</dbReference>
<dbReference type="InterPro" id="IPR002110">
    <property type="entry name" value="Ankyrin_rpt"/>
</dbReference>
<accession>A0A2P6S7L9</accession>
<evidence type="ECO:0000313" key="2">
    <source>
        <dbReference type="Proteomes" id="UP000238479"/>
    </source>
</evidence>
<dbReference type="Gene3D" id="1.25.40.20">
    <property type="entry name" value="Ankyrin repeat-containing domain"/>
    <property type="match status" value="1"/>
</dbReference>
<dbReference type="Pfam" id="PF12796">
    <property type="entry name" value="Ank_2"/>
    <property type="match status" value="1"/>
</dbReference>
<dbReference type="EMBL" id="PDCK01000039">
    <property type="protein sequence ID" value="PRQ54683.1"/>
    <property type="molecule type" value="Genomic_DNA"/>
</dbReference>
<dbReference type="PANTHER" id="PTHR24121">
    <property type="entry name" value="NO MECHANORECEPTOR POTENTIAL C, ISOFORM D-RELATED"/>
    <property type="match status" value="1"/>
</dbReference>
<dbReference type="AlphaFoldDB" id="A0A2P6S7L9"/>
<proteinExistence type="predicted"/>
<evidence type="ECO:0000313" key="1">
    <source>
        <dbReference type="EMBL" id="PRQ54683.1"/>
    </source>
</evidence>
<dbReference type="STRING" id="74649.A0A2P6S7L9"/>
<dbReference type="PANTHER" id="PTHR24121:SF21">
    <property type="entry name" value="ANKYRIN REPEAT FAMILY PROTEIN"/>
    <property type="match status" value="1"/>
</dbReference>
<sequence length="246" mass="27945">MYTDSDEMKQSCNRLYKAAVKGDWIMAKQIINEDETNSILGLNITYGKYTTLHVAAGAPHVHFVNQLLEMMATRPEYRKYLLRLKDGRGNTAFCLAAAAGSIEIIKTMMAHDPSLQGRLGGEGKTPLYMATLFGHEQMASYLYGLYVEPVPRGEDLLGVFFSCINTGLYGKSHRRLHRKPHWRSSKRSSETSSKFHYENINFIFTASNKFLLEFLLPSNKSFIEGQQSLTCVFLFIEMILCFIKGQ</sequence>
<comment type="caution">
    <text evidence="1">The sequence shown here is derived from an EMBL/GenBank/DDBJ whole genome shotgun (WGS) entry which is preliminary data.</text>
</comment>